<keyword evidence="5" id="KW-0143">Chaperone</keyword>
<dbReference type="GO" id="GO:0015631">
    <property type="term" value="F:tubulin binding"/>
    <property type="evidence" value="ECO:0007669"/>
    <property type="project" value="InterPro"/>
</dbReference>
<feature type="domain" description="C-CAP/cofactor C-like" evidence="8">
    <location>
        <begin position="120"/>
        <end position="276"/>
    </location>
</feature>
<protein>
    <submittedName>
        <fullName evidence="9">Tubulin-specific chaperone C</fullName>
    </submittedName>
</protein>
<dbReference type="SMART" id="SM00673">
    <property type="entry name" value="CARP"/>
    <property type="match status" value="2"/>
</dbReference>
<dbReference type="InterPro" id="IPR038397">
    <property type="entry name" value="TBCC_N_sf"/>
</dbReference>
<evidence type="ECO:0000256" key="4">
    <source>
        <dbReference type="ARBA" id="ARBA00022990"/>
    </source>
</evidence>
<feature type="coiled-coil region" evidence="7">
    <location>
        <begin position="67"/>
        <end position="122"/>
    </location>
</feature>
<dbReference type="GO" id="GO:0005737">
    <property type="term" value="C:cytoplasm"/>
    <property type="evidence" value="ECO:0007669"/>
    <property type="project" value="UniProtKB-SubCell"/>
</dbReference>
<gene>
    <name evidence="9" type="ORF">BpHYR1_013533</name>
</gene>
<dbReference type="STRING" id="10195.A0A3M7SIJ6"/>
<dbReference type="InterPro" id="IPR006599">
    <property type="entry name" value="CARP_motif"/>
</dbReference>
<dbReference type="Pfam" id="PF07986">
    <property type="entry name" value="TBCC"/>
    <property type="match status" value="1"/>
</dbReference>
<dbReference type="InterPro" id="IPR027684">
    <property type="entry name" value="TBCC"/>
</dbReference>
<dbReference type="PROSITE" id="PS51329">
    <property type="entry name" value="C_CAP_COFACTOR_C"/>
    <property type="match status" value="1"/>
</dbReference>
<dbReference type="GO" id="GO:0007021">
    <property type="term" value="P:tubulin complex assembly"/>
    <property type="evidence" value="ECO:0007669"/>
    <property type="project" value="TreeGrafter"/>
</dbReference>
<organism evidence="9 10">
    <name type="scientific">Brachionus plicatilis</name>
    <name type="common">Marine rotifer</name>
    <name type="synonym">Brachionus muelleri</name>
    <dbReference type="NCBI Taxonomy" id="10195"/>
    <lineage>
        <taxon>Eukaryota</taxon>
        <taxon>Metazoa</taxon>
        <taxon>Spiralia</taxon>
        <taxon>Gnathifera</taxon>
        <taxon>Rotifera</taxon>
        <taxon>Eurotatoria</taxon>
        <taxon>Monogononta</taxon>
        <taxon>Pseudotrocha</taxon>
        <taxon>Ploima</taxon>
        <taxon>Brachionidae</taxon>
        <taxon>Brachionus</taxon>
    </lineage>
</organism>
<dbReference type="InterPro" id="IPR016098">
    <property type="entry name" value="CAP/MinC_C"/>
</dbReference>
<evidence type="ECO:0000256" key="5">
    <source>
        <dbReference type="ARBA" id="ARBA00023186"/>
    </source>
</evidence>
<dbReference type="Proteomes" id="UP000276133">
    <property type="component" value="Unassembled WGS sequence"/>
</dbReference>
<evidence type="ECO:0000313" key="10">
    <source>
        <dbReference type="Proteomes" id="UP000276133"/>
    </source>
</evidence>
<dbReference type="GO" id="GO:0007023">
    <property type="term" value="P:post-chaperonin tubulin folding pathway"/>
    <property type="evidence" value="ECO:0007669"/>
    <property type="project" value="InterPro"/>
</dbReference>
<keyword evidence="10" id="KW-1185">Reference proteome</keyword>
<dbReference type="InterPro" id="IPR031925">
    <property type="entry name" value="TBCC_N"/>
</dbReference>
<comment type="subunit">
    <text evidence="6">Supercomplex made of cofactors A to E. Cofactors A and D function by capturing and stabilizing tubulin in a quasi-native conformation. Cofactor E binds to the cofactor D-tubulin complex; interaction with cofactor C then causes the release of tubulin polypeptides that are committed to the native state.</text>
</comment>
<comment type="subcellular location">
    <subcellularLocation>
        <location evidence="1">Cytoplasm</location>
    </subcellularLocation>
</comment>
<dbReference type="PANTHER" id="PTHR15139:SF0">
    <property type="entry name" value="TUBULIN-SPECIFIC CHAPERONE C"/>
    <property type="match status" value="1"/>
</dbReference>
<keyword evidence="7" id="KW-0175">Coiled coil</keyword>
<sequence length="306" mass="35413">MDVDLFQKQFYSEYKEIFEALSTLTKRIQNQEEKVEISSDYGQLNSRIEILQKYFTENSSFIPLYQVRKAQEHVGQLSRLAQEVRDEIFPKKKFGFKSKQKMTTLESAIQKAETQNVKEEKKSESLIFDNSNSCMIKSIRDQSYTKLEDEVNGKDIAIVDCQNSVIQIMGNPSVVQMSNVDSCTILCGPLSGSAFVNNVKNSDIVISSHQLRIHDSTDTRFYIHVGSRAIIENCKQLKFAPYAWSYPKLATHFDQSKLSLKSIGDFNWTAVDDFYWLNQQKQSPNWSFMPEDERRKWNSDQNGNLE</sequence>
<keyword evidence="3" id="KW-0963">Cytoplasm</keyword>
<dbReference type="PANTHER" id="PTHR15139">
    <property type="entry name" value="TUBULIN FOLDING COFACTOR C"/>
    <property type="match status" value="1"/>
</dbReference>
<evidence type="ECO:0000256" key="2">
    <source>
        <dbReference type="ARBA" id="ARBA00008848"/>
    </source>
</evidence>
<evidence type="ECO:0000256" key="3">
    <source>
        <dbReference type="ARBA" id="ARBA00022490"/>
    </source>
</evidence>
<proteinExistence type="inferred from homology"/>
<keyword evidence="4" id="KW-0007">Acetylation</keyword>
<evidence type="ECO:0000259" key="8">
    <source>
        <dbReference type="PROSITE" id="PS51329"/>
    </source>
</evidence>
<evidence type="ECO:0000256" key="6">
    <source>
        <dbReference type="ARBA" id="ARBA00026055"/>
    </source>
</evidence>
<comment type="caution">
    <text evidence="9">The sequence shown here is derived from an EMBL/GenBank/DDBJ whole genome shotgun (WGS) entry which is preliminary data.</text>
</comment>
<accession>A0A3M7SIJ6</accession>
<dbReference type="InterPro" id="IPR012945">
    <property type="entry name" value="Tubulin-bd_cofactor_C_dom"/>
</dbReference>
<dbReference type="Gene3D" id="2.160.20.70">
    <property type="match status" value="1"/>
</dbReference>
<dbReference type="InterPro" id="IPR017901">
    <property type="entry name" value="C-CAP_CF_C-like"/>
</dbReference>
<comment type="similarity">
    <text evidence="2">Belongs to the TBCC family.</text>
</comment>
<reference evidence="9 10" key="1">
    <citation type="journal article" date="2018" name="Sci. Rep.">
        <title>Genomic signatures of local adaptation to the degree of environmental predictability in rotifers.</title>
        <authorList>
            <person name="Franch-Gras L."/>
            <person name="Hahn C."/>
            <person name="Garcia-Roger E.M."/>
            <person name="Carmona M.J."/>
            <person name="Serra M."/>
            <person name="Gomez A."/>
        </authorList>
    </citation>
    <scope>NUCLEOTIDE SEQUENCE [LARGE SCALE GENOMIC DNA]</scope>
    <source>
        <strain evidence="9">HYR1</strain>
    </source>
</reference>
<dbReference type="OrthoDB" id="194775at2759"/>
<evidence type="ECO:0000256" key="1">
    <source>
        <dbReference type="ARBA" id="ARBA00004496"/>
    </source>
</evidence>
<name>A0A3M7SIJ6_BRAPC</name>
<dbReference type="Gene3D" id="1.20.58.1250">
    <property type="entry name" value="Tubulin Binding Cofactor C, N-terminal domain"/>
    <property type="match status" value="1"/>
</dbReference>
<evidence type="ECO:0000313" key="9">
    <source>
        <dbReference type="EMBL" id="RNA35437.1"/>
    </source>
</evidence>
<evidence type="ECO:0000256" key="7">
    <source>
        <dbReference type="SAM" id="Coils"/>
    </source>
</evidence>
<dbReference type="EMBL" id="REGN01001324">
    <property type="protein sequence ID" value="RNA35437.1"/>
    <property type="molecule type" value="Genomic_DNA"/>
</dbReference>
<dbReference type="AlphaFoldDB" id="A0A3M7SIJ6"/>
<dbReference type="Pfam" id="PF16752">
    <property type="entry name" value="TBCC_N"/>
    <property type="match status" value="1"/>
</dbReference>